<dbReference type="Proteomes" id="UP001163046">
    <property type="component" value="Unassembled WGS sequence"/>
</dbReference>
<dbReference type="EMBL" id="MU827356">
    <property type="protein sequence ID" value="KAJ7351770.1"/>
    <property type="molecule type" value="Genomic_DNA"/>
</dbReference>
<comment type="caution">
    <text evidence="2">The sequence shown here is derived from an EMBL/GenBank/DDBJ whole genome shotgun (WGS) entry which is preliminary data.</text>
</comment>
<accession>A0A9X0CJU0</accession>
<sequence>MVSSGELGLGHTYETMGDNKIPANQGYSKTSAPERRVIGSHSNPAYGANGAFAD</sequence>
<evidence type="ECO:0000313" key="2">
    <source>
        <dbReference type="EMBL" id="KAJ7351770.1"/>
    </source>
</evidence>
<keyword evidence="3" id="KW-1185">Reference proteome</keyword>
<organism evidence="2 3">
    <name type="scientific">Desmophyllum pertusum</name>
    <dbReference type="NCBI Taxonomy" id="174260"/>
    <lineage>
        <taxon>Eukaryota</taxon>
        <taxon>Metazoa</taxon>
        <taxon>Cnidaria</taxon>
        <taxon>Anthozoa</taxon>
        <taxon>Hexacorallia</taxon>
        <taxon>Scleractinia</taxon>
        <taxon>Caryophylliina</taxon>
        <taxon>Caryophylliidae</taxon>
        <taxon>Desmophyllum</taxon>
    </lineage>
</organism>
<evidence type="ECO:0000313" key="3">
    <source>
        <dbReference type="Proteomes" id="UP001163046"/>
    </source>
</evidence>
<gene>
    <name evidence="2" type="ORF">OS493_035712</name>
</gene>
<reference evidence="2" key="1">
    <citation type="submission" date="2023-01" db="EMBL/GenBank/DDBJ databases">
        <title>Genome assembly of the deep-sea coral Lophelia pertusa.</title>
        <authorList>
            <person name="Herrera S."/>
            <person name="Cordes E."/>
        </authorList>
    </citation>
    <scope>NUCLEOTIDE SEQUENCE</scope>
    <source>
        <strain evidence="2">USNM1676648</strain>
        <tissue evidence="2">Polyp</tissue>
    </source>
</reference>
<name>A0A9X0CJU0_9CNID</name>
<feature type="region of interest" description="Disordered" evidence="1">
    <location>
        <begin position="1"/>
        <end position="54"/>
    </location>
</feature>
<dbReference type="AlphaFoldDB" id="A0A9X0CJU0"/>
<proteinExistence type="predicted"/>
<evidence type="ECO:0000256" key="1">
    <source>
        <dbReference type="SAM" id="MobiDB-lite"/>
    </source>
</evidence>
<protein>
    <submittedName>
        <fullName evidence="2">Uncharacterized protein</fullName>
    </submittedName>
</protein>